<dbReference type="GeneID" id="87803542"/>
<protein>
    <submittedName>
        <fullName evidence="3">DNA oxidative demethylase ALKBH2</fullName>
    </submittedName>
</protein>
<feature type="region of interest" description="Disordered" evidence="1">
    <location>
        <begin position="1"/>
        <end position="48"/>
    </location>
</feature>
<dbReference type="Gene3D" id="2.60.120.590">
    <property type="entry name" value="Alpha-ketoglutarate-dependent dioxygenase AlkB-like"/>
    <property type="match status" value="1"/>
</dbReference>
<sequence>MAKRKLPATTDSQQPPPRRSKRNVAPGPTAPPPRAPPAPAPKPPTRDGFEQWHMRELGFGADVYYHPSFIAEDDAVQWYHELAALDTCRLWYNPRITVYGKTITQSRAVAVYATTPGTSFKYSGAEIDVHYPLPPALRAMASRVEDALGVQFNHVMLNRYDDGSVYIGRHSDTRDNVVIASLSVGAERTFVMTPRLPPKASAIVVPPERSAELAKRETRRWLLANGSLLVMQGMTQDFWKHEIPKEPKVKHGRISLTFRQLA</sequence>
<dbReference type="InterPro" id="IPR032854">
    <property type="entry name" value="ALKBH3"/>
</dbReference>
<reference evidence="3" key="1">
    <citation type="submission" date="2023-10" db="EMBL/GenBank/DDBJ databases">
        <authorList>
            <person name="Noh H."/>
        </authorList>
    </citation>
    <scope>NUCLEOTIDE SEQUENCE</scope>
    <source>
        <strain evidence="3">DUCC4014</strain>
    </source>
</reference>
<dbReference type="PANTHER" id="PTHR31212:SF4">
    <property type="entry name" value="ALPHA-KETOGLUTARATE-DEPENDENT DIOXYGENASE ALKB HOMOLOG 3"/>
    <property type="match status" value="1"/>
</dbReference>
<dbReference type="InterPro" id="IPR037151">
    <property type="entry name" value="AlkB-like_sf"/>
</dbReference>
<dbReference type="Proteomes" id="UP000827549">
    <property type="component" value="Chromosome 1"/>
</dbReference>
<dbReference type="PROSITE" id="PS51471">
    <property type="entry name" value="FE2OG_OXY"/>
    <property type="match status" value="1"/>
</dbReference>
<feature type="compositionally biased region" description="Pro residues" evidence="1">
    <location>
        <begin position="28"/>
        <end position="43"/>
    </location>
</feature>
<dbReference type="EMBL" id="CP086714">
    <property type="protein sequence ID" value="WOO76659.1"/>
    <property type="molecule type" value="Genomic_DNA"/>
</dbReference>
<dbReference type="GO" id="GO:0006307">
    <property type="term" value="P:DNA alkylation repair"/>
    <property type="evidence" value="ECO:0007669"/>
    <property type="project" value="InterPro"/>
</dbReference>
<gene>
    <name evidence="3" type="primary">SPAC22E12.19</name>
    <name evidence="3" type="ORF">LOC62_01G000283</name>
</gene>
<dbReference type="RefSeq" id="XP_062622691.1">
    <property type="nucleotide sequence ID" value="XM_062766704.1"/>
</dbReference>
<dbReference type="InterPro" id="IPR005123">
    <property type="entry name" value="Oxoglu/Fe-dep_dioxygenase_dom"/>
</dbReference>
<keyword evidence="4" id="KW-1185">Reference proteome</keyword>
<proteinExistence type="predicted"/>
<evidence type="ECO:0000259" key="2">
    <source>
        <dbReference type="PROSITE" id="PS51471"/>
    </source>
</evidence>
<evidence type="ECO:0000256" key="1">
    <source>
        <dbReference type="SAM" id="MobiDB-lite"/>
    </source>
</evidence>
<evidence type="ECO:0000313" key="4">
    <source>
        <dbReference type="Proteomes" id="UP000827549"/>
    </source>
</evidence>
<dbReference type="Pfam" id="PF13532">
    <property type="entry name" value="2OG-FeII_Oxy_2"/>
    <property type="match status" value="1"/>
</dbReference>
<organism evidence="3 4">
    <name type="scientific">Vanrija pseudolonga</name>
    <dbReference type="NCBI Taxonomy" id="143232"/>
    <lineage>
        <taxon>Eukaryota</taxon>
        <taxon>Fungi</taxon>
        <taxon>Dikarya</taxon>
        <taxon>Basidiomycota</taxon>
        <taxon>Agaricomycotina</taxon>
        <taxon>Tremellomycetes</taxon>
        <taxon>Trichosporonales</taxon>
        <taxon>Trichosporonaceae</taxon>
        <taxon>Vanrija</taxon>
    </lineage>
</organism>
<dbReference type="GO" id="GO:0051213">
    <property type="term" value="F:dioxygenase activity"/>
    <property type="evidence" value="ECO:0007669"/>
    <property type="project" value="InterPro"/>
</dbReference>
<dbReference type="InterPro" id="IPR027450">
    <property type="entry name" value="AlkB-like"/>
</dbReference>
<name>A0AAF0Y2D6_9TREE</name>
<feature type="domain" description="Fe2OG dioxygenase" evidence="2">
    <location>
        <begin position="151"/>
        <end position="262"/>
    </location>
</feature>
<dbReference type="PANTHER" id="PTHR31212">
    <property type="entry name" value="ALPHA-KETOGLUTARATE-DEPENDENT DIOXYGENASE ALKB HOMOLOG 3"/>
    <property type="match status" value="1"/>
</dbReference>
<accession>A0AAF0Y2D6</accession>
<dbReference type="AlphaFoldDB" id="A0AAF0Y2D6"/>
<dbReference type="SUPFAM" id="SSF51197">
    <property type="entry name" value="Clavaminate synthase-like"/>
    <property type="match status" value="1"/>
</dbReference>
<evidence type="ECO:0000313" key="3">
    <source>
        <dbReference type="EMBL" id="WOO76659.1"/>
    </source>
</evidence>